<feature type="transmembrane region" description="Helical" evidence="6">
    <location>
        <begin position="74"/>
        <end position="91"/>
    </location>
</feature>
<evidence type="ECO:0000313" key="8">
    <source>
        <dbReference type="EMBL" id="EDP97781.1"/>
    </source>
</evidence>
<dbReference type="EMBL" id="ABIB01000002">
    <property type="protein sequence ID" value="EDP97781.1"/>
    <property type="molecule type" value="Genomic_DNA"/>
</dbReference>
<dbReference type="PIRSF" id="PIRSF006483">
    <property type="entry name" value="Membrane_protein_YitT"/>
    <property type="match status" value="1"/>
</dbReference>
<feature type="transmembrane region" description="Helical" evidence="6">
    <location>
        <begin position="103"/>
        <end position="120"/>
    </location>
</feature>
<keyword evidence="4 6" id="KW-1133">Transmembrane helix</keyword>
<keyword evidence="5 6" id="KW-0472">Membrane</keyword>
<accession>A9DMT3</accession>
<dbReference type="GO" id="GO:0005886">
    <property type="term" value="C:plasma membrane"/>
    <property type="evidence" value="ECO:0007669"/>
    <property type="project" value="UniProtKB-SubCell"/>
</dbReference>
<dbReference type="Pfam" id="PF10035">
    <property type="entry name" value="DUF2179"/>
    <property type="match status" value="1"/>
</dbReference>
<dbReference type="STRING" id="391587.KAOT1_21502"/>
<dbReference type="Proteomes" id="UP000002945">
    <property type="component" value="Unassembled WGS sequence"/>
</dbReference>
<dbReference type="OrthoDB" id="265478at2"/>
<evidence type="ECO:0000256" key="5">
    <source>
        <dbReference type="ARBA" id="ARBA00023136"/>
    </source>
</evidence>
<gene>
    <name evidence="8" type="ORF">KAOT1_21502</name>
</gene>
<comment type="caution">
    <text evidence="8">The sequence shown here is derived from an EMBL/GenBank/DDBJ whole genome shotgun (WGS) entry which is preliminary data.</text>
</comment>
<dbReference type="Pfam" id="PF02588">
    <property type="entry name" value="YitT_membrane"/>
    <property type="match status" value="1"/>
</dbReference>
<keyword evidence="2" id="KW-1003">Cell membrane</keyword>
<evidence type="ECO:0000256" key="1">
    <source>
        <dbReference type="ARBA" id="ARBA00004651"/>
    </source>
</evidence>
<evidence type="ECO:0000256" key="4">
    <source>
        <dbReference type="ARBA" id="ARBA00022989"/>
    </source>
</evidence>
<dbReference type="InterPro" id="IPR015867">
    <property type="entry name" value="N-reg_PII/ATP_PRibTrfase_C"/>
</dbReference>
<dbReference type="HOGENOM" id="CLU_063199_1_0_10"/>
<organism evidence="8 9">
    <name type="scientific">Kordia algicida OT-1</name>
    <dbReference type="NCBI Taxonomy" id="391587"/>
    <lineage>
        <taxon>Bacteria</taxon>
        <taxon>Pseudomonadati</taxon>
        <taxon>Bacteroidota</taxon>
        <taxon>Flavobacteriia</taxon>
        <taxon>Flavobacteriales</taxon>
        <taxon>Flavobacteriaceae</taxon>
        <taxon>Kordia</taxon>
    </lineage>
</organism>
<dbReference type="InterPro" id="IPR003740">
    <property type="entry name" value="YitT"/>
</dbReference>
<reference evidence="8 9" key="1">
    <citation type="journal article" date="2011" name="J. Bacteriol.">
        <title>Genome sequence of the algicidal bacterium Kordia algicida OT-1.</title>
        <authorList>
            <person name="Lee H.S."/>
            <person name="Kang S.G."/>
            <person name="Kwon K.K."/>
            <person name="Lee J.H."/>
            <person name="Kim S.J."/>
        </authorList>
    </citation>
    <scope>NUCLEOTIDE SEQUENCE [LARGE SCALE GENOMIC DNA]</scope>
    <source>
        <strain evidence="8 9">OT-1</strain>
    </source>
</reference>
<feature type="transmembrane region" description="Helical" evidence="6">
    <location>
        <begin position="7"/>
        <end position="27"/>
    </location>
</feature>
<evidence type="ECO:0000313" key="9">
    <source>
        <dbReference type="Proteomes" id="UP000002945"/>
    </source>
</evidence>
<dbReference type="PANTHER" id="PTHR33545:SF3">
    <property type="entry name" value="UPF0750 MEMBRANE PROTEIN YQFU"/>
    <property type="match status" value="1"/>
</dbReference>
<evidence type="ECO:0000259" key="7">
    <source>
        <dbReference type="Pfam" id="PF10035"/>
    </source>
</evidence>
<dbReference type="eggNOG" id="COG1284">
    <property type="taxonomic scope" value="Bacteria"/>
</dbReference>
<sequence length="314" mass="34514">MKQLISEIFQIFIGIVLASLGLKMFLLPNGFLDGGVTGIAILLSELFDIKMSILLLIVSIPFLILAWFTLTKRIFIKSILSIIGLATFIYFENFTAVTDDKLLIAIFGGLFLGAGIGITIKNGAVLDGSEILGIFINERLGISIGKVILGFNAILFGATALLLSVEVAMYSILTFLVTAKIIDLMIEGFEDYVGLMIVSEHSAEIEEKLNKIIGAGTTSYKGARGYGKRGIQEEKDIIHTVINRIDIRRTYNLIDKIDKKAFIIEFDVNRIQGGILTKYLTKEGIKKLSPALIRSQDSNKEKVVKGTKKATSKK</sequence>
<dbReference type="Gene3D" id="3.30.70.120">
    <property type="match status" value="1"/>
</dbReference>
<keyword evidence="3 6" id="KW-0812">Transmembrane</keyword>
<evidence type="ECO:0000256" key="3">
    <source>
        <dbReference type="ARBA" id="ARBA00022692"/>
    </source>
</evidence>
<dbReference type="RefSeq" id="WP_007096829.1">
    <property type="nucleotide sequence ID" value="NZ_CP142125.1"/>
</dbReference>
<feature type="domain" description="DUF2179" evidence="7">
    <location>
        <begin position="216"/>
        <end position="273"/>
    </location>
</feature>
<dbReference type="PANTHER" id="PTHR33545">
    <property type="entry name" value="UPF0750 MEMBRANE PROTEIN YITT-RELATED"/>
    <property type="match status" value="1"/>
</dbReference>
<dbReference type="CDD" id="cd16380">
    <property type="entry name" value="YitT_C"/>
    <property type="match status" value="1"/>
</dbReference>
<proteinExistence type="predicted"/>
<protein>
    <recommendedName>
        <fullName evidence="7">DUF2179 domain-containing protein</fullName>
    </recommendedName>
</protein>
<feature type="transmembrane region" description="Helical" evidence="6">
    <location>
        <begin position="47"/>
        <end position="67"/>
    </location>
</feature>
<feature type="transmembrane region" description="Helical" evidence="6">
    <location>
        <begin position="140"/>
        <end position="161"/>
    </location>
</feature>
<dbReference type="InterPro" id="IPR051461">
    <property type="entry name" value="UPF0750_membrane"/>
</dbReference>
<evidence type="ECO:0000256" key="6">
    <source>
        <dbReference type="SAM" id="Phobius"/>
    </source>
</evidence>
<name>A9DMT3_9FLAO</name>
<evidence type="ECO:0000256" key="2">
    <source>
        <dbReference type="ARBA" id="ARBA00022475"/>
    </source>
</evidence>
<dbReference type="AlphaFoldDB" id="A9DMT3"/>
<comment type="subcellular location">
    <subcellularLocation>
        <location evidence="1">Cell membrane</location>
        <topology evidence="1">Multi-pass membrane protein</topology>
    </subcellularLocation>
</comment>
<dbReference type="InterPro" id="IPR019264">
    <property type="entry name" value="DUF2179"/>
</dbReference>
<keyword evidence="9" id="KW-1185">Reference proteome</keyword>